<reference evidence="1" key="1">
    <citation type="submission" date="2018-11" db="EMBL/GenBank/DDBJ databases">
        <authorList>
            <person name="Grassa J C."/>
        </authorList>
    </citation>
    <scope>NUCLEOTIDE SEQUENCE [LARGE SCALE GENOMIC DNA]</scope>
</reference>
<name>A0A803QYL5_CANSA</name>
<dbReference type="EnsemblPlants" id="novel_model_2958_5bd9a17a">
    <property type="protein sequence ID" value="cds.novel_model_2958_5bd9a17a"/>
    <property type="gene ID" value="novel_gene_1582_5bd9a17a"/>
</dbReference>
<dbReference type="AlphaFoldDB" id="A0A803QYL5"/>
<keyword evidence="2" id="KW-1185">Reference proteome</keyword>
<evidence type="ECO:0000313" key="1">
    <source>
        <dbReference type="EnsemblPlants" id="cds.novel_model_2958_5bd9a17a"/>
    </source>
</evidence>
<dbReference type="Proteomes" id="UP000596661">
    <property type="component" value="Chromosome 4"/>
</dbReference>
<dbReference type="EMBL" id="UZAU01000366">
    <property type="status" value="NOT_ANNOTATED_CDS"/>
    <property type="molecule type" value="Genomic_DNA"/>
</dbReference>
<reference evidence="1" key="2">
    <citation type="submission" date="2021-03" db="UniProtKB">
        <authorList>
            <consortium name="EnsemblPlants"/>
        </authorList>
    </citation>
    <scope>IDENTIFICATION</scope>
</reference>
<dbReference type="Gramene" id="novel_model_2958_5bd9a17a">
    <property type="protein sequence ID" value="cds.novel_model_2958_5bd9a17a"/>
    <property type="gene ID" value="novel_gene_1582_5bd9a17a"/>
</dbReference>
<evidence type="ECO:0000313" key="2">
    <source>
        <dbReference type="Proteomes" id="UP000596661"/>
    </source>
</evidence>
<organism evidence="1 2">
    <name type="scientific">Cannabis sativa</name>
    <name type="common">Hemp</name>
    <name type="synonym">Marijuana</name>
    <dbReference type="NCBI Taxonomy" id="3483"/>
    <lineage>
        <taxon>Eukaryota</taxon>
        <taxon>Viridiplantae</taxon>
        <taxon>Streptophyta</taxon>
        <taxon>Embryophyta</taxon>
        <taxon>Tracheophyta</taxon>
        <taxon>Spermatophyta</taxon>
        <taxon>Magnoliopsida</taxon>
        <taxon>eudicotyledons</taxon>
        <taxon>Gunneridae</taxon>
        <taxon>Pentapetalae</taxon>
        <taxon>rosids</taxon>
        <taxon>fabids</taxon>
        <taxon>Rosales</taxon>
        <taxon>Cannabaceae</taxon>
        <taxon>Cannabis</taxon>
    </lineage>
</organism>
<proteinExistence type="predicted"/>
<protein>
    <submittedName>
        <fullName evidence="1">Uncharacterized protein</fullName>
    </submittedName>
</protein>
<accession>A0A803QYL5</accession>
<sequence length="66" mass="7643">MSHALVVSASFEKSVVLNMSKHHLRCLLPWLCQDRLRCIRYSLPLVSTSEHFAASEHYTLHNNNYS</sequence>